<dbReference type="EMBL" id="JAPEVG010000025">
    <property type="protein sequence ID" value="KAJ8495359.1"/>
    <property type="molecule type" value="Genomic_DNA"/>
</dbReference>
<gene>
    <name evidence="2" type="ORF">ONZ51_g1783</name>
</gene>
<keyword evidence="3" id="KW-1185">Reference proteome</keyword>
<proteinExistence type="predicted"/>
<feature type="compositionally biased region" description="Low complexity" evidence="1">
    <location>
        <begin position="90"/>
        <end position="101"/>
    </location>
</feature>
<reference evidence="2" key="1">
    <citation type="submission" date="2022-11" db="EMBL/GenBank/DDBJ databases">
        <title>Genome Sequence of Cubamyces cubensis.</title>
        <authorList>
            <person name="Buettner E."/>
        </authorList>
    </citation>
    <scope>NUCLEOTIDE SEQUENCE</scope>
    <source>
        <strain evidence="2">MPL-01</strain>
    </source>
</reference>
<evidence type="ECO:0000313" key="3">
    <source>
        <dbReference type="Proteomes" id="UP001215151"/>
    </source>
</evidence>
<comment type="caution">
    <text evidence="2">The sequence shown here is derived from an EMBL/GenBank/DDBJ whole genome shotgun (WGS) entry which is preliminary data.</text>
</comment>
<name>A0AAD7U1I4_9APHY</name>
<evidence type="ECO:0000313" key="2">
    <source>
        <dbReference type="EMBL" id="KAJ8495359.1"/>
    </source>
</evidence>
<organism evidence="2 3">
    <name type="scientific">Trametes cubensis</name>
    <dbReference type="NCBI Taxonomy" id="1111947"/>
    <lineage>
        <taxon>Eukaryota</taxon>
        <taxon>Fungi</taxon>
        <taxon>Dikarya</taxon>
        <taxon>Basidiomycota</taxon>
        <taxon>Agaricomycotina</taxon>
        <taxon>Agaricomycetes</taxon>
        <taxon>Polyporales</taxon>
        <taxon>Polyporaceae</taxon>
        <taxon>Trametes</taxon>
    </lineage>
</organism>
<accession>A0AAD7U1I4</accession>
<feature type="compositionally biased region" description="Basic and acidic residues" evidence="1">
    <location>
        <begin position="117"/>
        <end position="140"/>
    </location>
</feature>
<dbReference type="Proteomes" id="UP001215151">
    <property type="component" value="Unassembled WGS sequence"/>
</dbReference>
<protein>
    <submittedName>
        <fullName evidence="2">Uncharacterized protein</fullName>
    </submittedName>
</protein>
<evidence type="ECO:0000256" key="1">
    <source>
        <dbReference type="SAM" id="MobiDB-lite"/>
    </source>
</evidence>
<dbReference type="AlphaFoldDB" id="A0AAD7U1I4"/>
<sequence>MVAEFPRPVSRNIQSATHTVLLSASPDGTPDTIYPPYPCAIPPPLRIALARTKASRKRPSRLPFHRGLTYSPVSFVGIRSEPNRLDAKGRGPSRAPGSSSGKQATPCILEFFRTQRGHNEDGHRAKKSGEEKAGEGRWERMNTAGPETGLLARMPDARRRDLASRFCDQSSLRSM</sequence>
<feature type="region of interest" description="Disordered" evidence="1">
    <location>
        <begin position="79"/>
        <end position="156"/>
    </location>
</feature>